<dbReference type="PANTHER" id="PTHR23513">
    <property type="entry name" value="INTEGRAL MEMBRANE EFFLUX PROTEIN-RELATED"/>
    <property type="match status" value="1"/>
</dbReference>
<feature type="transmembrane region" description="Helical" evidence="7">
    <location>
        <begin position="77"/>
        <end position="96"/>
    </location>
</feature>
<dbReference type="Gene3D" id="1.20.1250.20">
    <property type="entry name" value="MFS general substrate transporter like domains"/>
    <property type="match status" value="1"/>
</dbReference>
<protein>
    <submittedName>
        <fullName evidence="8">MFS family permease</fullName>
    </submittedName>
</protein>
<keyword evidence="2" id="KW-1003">Cell membrane</keyword>
<evidence type="ECO:0000256" key="5">
    <source>
        <dbReference type="ARBA" id="ARBA00023136"/>
    </source>
</evidence>
<feature type="region of interest" description="Disordered" evidence="6">
    <location>
        <begin position="192"/>
        <end position="213"/>
    </location>
</feature>
<keyword evidence="4 7" id="KW-1133">Transmembrane helix</keyword>
<dbReference type="SUPFAM" id="SSF103473">
    <property type="entry name" value="MFS general substrate transporter"/>
    <property type="match status" value="1"/>
</dbReference>
<accession>A0A7Z0EKL4</accession>
<feature type="transmembrane region" description="Helical" evidence="7">
    <location>
        <begin position="12"/>
        <end position="39"/>
    </location>
</feature>
<evidence type="ECO:0000313" key="8">
    <source>
        <dbReference type="EMBL" id="NYJ33818.1"/>
    </source>
</evidence>
<dbReference type="AlphaFoldDB" id="A0A7Z0EKL4"/>
<reference evidence="8 9" key="1">
    <citation type="submission" date="2020-07" db="EMBL/GenBank/DDBJ databases">
        <title>Sequencing the genomes of 1000 actinobacteria strains.</title>
        <authorList>
            <person name="Klenk H.-P."/>
        </authorList>
    </citation>
    <scope>NUCLEOTIDE SEQUENCE [LARGE SCALE GENOMIC DNA]</scope>
    <source>
        <strain evidence="8 9">DSM 44442</strain>
    </source>
</reference>
<evidence type="ECO:0000256" key="6">
    <source>
        <dbReference type="SAM" id="MobiDB-lite"/>
    </source>
</evidence>
<feature type="transmembrane region" description="Helical" evidence="7">
    <location>
        <begin position="237"/>
        <end position="261"/>
    </location>
</feature>
<keyword evidence="3 7" id="KW-0812">Transmembrane</keyword>
<feature type="transmembrane region" description="Helical" evidence="7">
    <location>
        <begin position="363"/>
        <end position="384"/>
    </location>
</feature>
<comment type="caution">
    <text evidence="8">The sequence shown here is derived from an EMBL/GenBank/DDBJ whole genome shotgun (WGS) entry which is preliminary data.</text>
</comment>
<dbReference type="Proteomes" id="UP000572051">
    <property type="component" value="Unassembled WGS sequence"/>
</dbReference>
<evidence type="ECO:0000256" key="7">
    <source>
        <dbReference type="SAM" id="Phobius"/>
    </source>
</evidence>
<gene>
    <name evidence="8" type="ORF">HNR10_001699</name>
</gene>
<dbReference type="Pfam" id="PF07690">
    <property type="entry name" value="MFS_1"/>
    <property type="match status" value="1"/>
</dbReference>
<dbReference type="PANTHER" id="PTHR23513:SF6">
    <property type="entry name" value="MAJOR FACILITATOR SUPERFAMILY ASSOCIATED DOMAIN-CONTAINING PROTEIN"/>
    <property type="match status" value="1"/>
</dbReference>
<name>A0A7Z0EKL4_9ACTN</name>
<dbReference type="CDD" id="cd06173">
    <property type="entry name" value="MFS_MefA_like"/>
    <property type="match status" value="1"/>
</dbReference>
<dbReference type="GO" id="GO:0022857">
    <property type="term" value="F:transmembrane transporter activity"/>
    <property type="evidence" value="ECO:0007669"/>
    <property type="project" value="InterPro"/>
</dbReference>
<dbReference type="InterPro" id="IPR036259">
    <property type="entry name" value="MFS_trans_sf"/>
</dbReference>
<evidence type="ECO:0000256" key="1">
    <source>
        <dbReference type="ARBA" id="ARBA00004651"/>
    </source>
</evidence>
<feature type="region of interest" description="Disordered" evidence="6">
    <location>
        <begin position="433"/>
        <end position="458"/>
    </location>
</feature>
<feature type="transmembrane region" description="Helical" evidence="7">
    <location>
        <begin position="267"/>
        <end position="288"/>
    </location>
</feature>
<dbReference type="InterPro" id="IPR011701">
    <property type="entry name" value="MFS"/>
</dbReference>
<keyword evidence="5 7" id="KW-0472">Membrane</keyword>
<organism evidence="8 9">
    <name type="scientific">Nocardiopsis aegyptia</name>
    <dbReference type="NCBI Taxonomy" id="220378"/>
    <lineage>
        <taxon>Bacteria</taxon>
        <taxon>Bacillati</taxon>
        <taxon>Actinomycetota</taxon>
        <taxon>Actinomycetes</taxon>
        <taxon>Streptosporangiales</taxon>
        <taxon>Nocardiopsidaceae</taxon>
        <taxon>Nocardiopsis</taxon>
    </lineage>
</organism>
<dbReference type="RefSeq" id="WP_179822184.1">
    <property type="nucleotide sequence ID" value="NZ_JACCFS010000001.1"/>
</dbReference>
<evidence type="ECO:0000256" key="4">
    <source>
        <dbReference type="ARBA" id="ARBA00022989"/>
    </source>
</evidence>
<evidence type="ECO:0000256" key="3">
    <source>
        <dbReference type="ARBA" id="ARBA00022692"/>
    </source>
</evidence>
<dbReference type="GO" id="GO:0005886">
    <property type="term" value="C:plasma membrane"/>
    <property type="evidence" value="ECO:0007669"/>
    <property type="project" value="UniProtKB-SubCell"/>
</dbReference>
<keyword evidence="9" id="KW-1185">Reference proteome</keyword>
<feature type="transmembrane region" description="Helical" evidence="7">
    <location>
        <begin position="45"/>
        <end position="65"/>
    </location>
</feature>
<dbReference type="EMBL" id="JACCFS010000001">
    <property type="protein sequence ID" value="NYJ33818.1"/>
    <property type="molecule type" value="Genomic_DNA"/>
</dbReference>
<evidence type="ECO:0000256" key="2">
    <source>
        <dbReference type="ARBA" id="ARBA00022475"/>
    </source>
</evidence>
<feature type="compositionally biased region" description="Gly residues" evidence="6">
    <location>
        <begin position="447"/>
        <end position="458"/>
    </location>
</feature>
<proteinExistence type="predicted"/>
<sequence>MGERRSLGRAFGWLWASYSVSAMGTGLAFGAFPLIAILALDAGPARVSVLAAVGPAVGALVAVPLGPWVEFHRKRSVMIATGLVRCAALASLPVAFALGVLGFPQLLAVSVVVAAAEIAFRAAGGACLKAIVPSDDLVAAGARLEATTWTATVLGPPLGTAAVGVFGPVVTVVADAVGHLLSALGIRAMGGRERPPERAGSIAPLGSAGGREGRRRWAGDLFDGWRFLLAEPSLRRLFLNTLAVNGLVMSTAPLLTVLMLGDLGFAPWQYGLAFGVPCAGGLVGAWAAPRLVRRWDRRTVLLAAGTARACWLVGLAAVGPGTAGLVLVIAVEFAMITCMGAFNPVLAAVRLELTPADRVARVLTAWSVTGKAATAAVTALWGLLAAVTDARTAIAAAGVLLLATPLLLPRTPAARPLQSVRCAALPPVPPVVPVARPRATGGRRGGRSGPGRPGGRPG</sequence>
<comment type="subcellular location">
    <subcellularLocation>
        <location evidence="1">Cell membrane</location>
        <topology evidence="1">Multi-pass membrane protein</topology>
    </subcellularLocation>
</comment>
<evidence type="ECO:0000313" key="9">
    <source>
        <dbReference type="Proteomes" id="UP000572051"/>
    </source>
</evidence>